<evidence type="ECO:0000256" key="1">
    <source>
        <dbReference type="ARBA" id="ARBA00004613"/>
    </source>
</evidence>
<comment type="similarity">
    <text evidence="2">Belongs to the DEFL family.</text>
</comment>
<sequence>MRSATWFNILFLCVWFIKFLKEHLPEKYCPRIEDIEGNCKDNGLKVCAKFMTSTYKMNYFNCTCNNINMLHKIKRYCECQSLCSDHPPPSPIHPPPAPIHSR</sequence>
<dbReference type="GO" id="GO:0007165">
    <property type="term" value="P:signal transduction"/>
    <property type="evidence" value="ECO:0007669"/>
    <property type="project" value="InterPro"/>
</dbReference>
<protein>
    <submittedName>
        <fullName evidence="8">Defensin-like protein 230</fullName>
    </submittedName>
</protein>
<evidence type="ECO:0000313" key="7">
    <source>
        <dbReference type="Proteomes" id="UP000504610"/>
    </source>
</evidence>
<evidence type="ECO:0000313" key="8">
    <source>
        <dbReference type="RefSeq" id="XP_056860352.1"/>
    </source>
</evidence>
<evidence type="ECO:0000256" key="6">
    <source>
        <dbReference type="SAM" id="SignalP"/>
    </source>
</evidence>
<dbReference type="KEGG" id="rsz:108843428"/>
<evidence type="ECO:0000256" key="4">
    <source>
        <dbReference type="ARBA" id="ARBA00022729"/>
    </source>
</evidence>
<dbReference type="InterPro" id="IPR010682">
    <property type="entry name" value="SCRL"/>
</dbReference>
<name>A0A9W3D961_RAPSA</name>
<reference evidence="7" key="1">
    <citation type="journal article" date="2019" name="Database">
        <title>The radish genome database (RadishGD): an integrated information resource for radish genomics.</title>
        <authorList>
            <person name="Yu H.J."/>
            <person name="Baek S."/>
            <person name="Lee Y.J."/>
            <person name="Cho A."/>
            <person name="Mun J.H."/>
        </authorList>
    </citation>
    <scope>NUCLEOTIDE SEQUENCE [LARGE SCALE GENOMIC DNA]</scope>
    <source>
        <strain evidence="7">cv. WK10039</strain>
    </source>
</reference>
<accession>A0A9W3D961</accession>
<proteinExistence type="inferred from homology"/>
<keyword evidence="7" id="KW-1185">Reference proteome</keyword>
<dbReference type="Proteomes" id="UP000504610">
    <property type="component" value="Chromosome 2"/>
</dbReference>
<comment type="subcellular location">
    <subcellularLocation>
        <location evidence="1">Secreted</location>
    </subcellularLocation>
</comment>
<feature type="signal peptide" evidence="6">
    <location>
        <begin position="1"/>
        <end position="22"/>
    </location>
</feature>
<dbReference type="GeneID" id="108843428"/>
<evidence type="ECO:0000256" key="5">
    <source>
        <dbReference type="ARBA" id="ARBA00023157"/>
    </source>
</evidence>
<reference evidence="8" key="2">
    <citation type="submission" date="2025-08" db="UniProtKB">
        <authorList>
            <consortium name="RefSeq"/>
        </authorList>
    </citation>
    <scope>IDENTIFICATION</scope>
    <source>
        <tissue evidence="8">Leaf</tissue>
    </source>
</reference>
<keyword evidence="3" id="KW-0964">Secreted</keyword>
<feature type="chain" id="PRO_5040723292" evidence="6">
    <location>
        <begin position="23"/>
        <end position="102"/>
    </location>
</feature>
<evidence type="ECO:0000256" key="3">
    <source>
        <dbReference type="ARBA" id="ARBA00022525"/>
    </source>
</evidence>
<organism evidence="7 8">
    <name type="scientific">Raphanus sativus</name>
    <name type="common">Radish</name>
    <name type="synonym">Raphanus raphanistrum var. sativus</name>
    <dbReference type="NCBI Taxonomy" id="3726"/>
    <lineage>
        <taxon>Eukaryota</taxon>
        <taxon>Viridiplantae</taxon>
        <taxon>Streptophyta</taxon>
        <taxon>Embryophyta</taxon>
        <taxon>Tracheophyta</taxon>
        <taxon>Spermatophyta</taxon>
        <taxon>Magnoliopsida</taxon>
        <taxon>eudicotyledons</taxon>
        <taxon>Gunneridae</taxon>
        <taxon>Pentapetalae</taxon>
        <taxon>rosids</taxon>
        <taxon>malvids</taxon>
        <taxon>Brassicales</taxon>
        <taxon>Brassicaceae</taxon>
        <taxon>Brassiceae</taxon>
        <taxon>Raphanus</taxon>
    </lineage>
</organism>
<dbReference type="Pfam" id="PF06876">
    <property type="entry name" value="SCRL"/>
    <property type="match status" value="1"/>
</dbReference>
<dbReference type="GO" id="GO:0005576">
    <property type="term" value="C:extracellular region"/>
    <property type="evidence" value="ECO:0007669"/>
    <property type="project" value="UniProtKB-SubCell"/>
</dbReference>
<dbReference type="RefSeq" id="XP_056860352.1">
    <property type="nucleotide sequence ID" value="XM_057004372.1"/>
</dbReference>
<keyword evidence="4 6" id="KW-0732">Signal</keyword>
<keyword evidence="5" id="KW-1015">Disulfide bond</keyword>
<dbReference type="AlphaFoldDB" id="A0A9W3D961"/>
<dbReference type="OrthoDB" id="1090030at2759"/>
<gene>
    <name evidence="8" type="primary">LOC108843428</name>
</gene>
<evidence type="ECO:0000256" key="2">
    <source>
        <dbReference type="ARBA" id="ARBA00006722"/>
    </source>
</evidence>